<name>A0A4V1CMH4_9CELL</name>
<evidence type="ECO:0000259" key="1">
    <source>
        <dbReference type="Pfam" id="PF00881"/>
    </source>
</evidence>
<protein>
    <submittedName>
        <fullName evidence="2">Malonic semialdehyde reductase</fullName>
        <ecNumber evidence="2">1.1.1.298</ecNumber>
    </submittedName>
</protein>
<dbReference type="RefSeq" id="WP_135974810.1">
    <property type="nucleotide sequence ID" value="NZ_CP039291.1"/>
</dbReference>
<gene>
    <name evidence="2" type="ORF">E5225_04670</name>
</gene>
<accession>A0A4V1CMH4</accession>
<dbReference type="Proteomes" id="UP000296469">
    <property type="component" value="Chromosome"/>
</dbReference>
<dbReference type="GO" id="GO:0035527">
    <property type="term" value="F:3-hydroxypropionate dehydrogenase (NADP+) activity"/>
    <property type="evidence" value="ECO:0007669"/>
    <property type="project" value="UniProtKB-EC"/>
</dbReference>
<reference evidence="2 3" key="1">
    <citation type="submission" date="2019-04" db="EMBL/GenBank/DDBJ databases">
        <title>Isolation and identification of Cellulomonas shaoxiangyii sp. Nov. isolated from feces of the Tibetan antelopes (Pantholops hodgsonii) in the Qinghai-Tibet plateau of China.</title>
        <authorList>
            <person name="Tian Z."/>
        </authorList>
    </citation>
    <scope>NUCLEOTIDE SEQUENCE [LARGE SCALE GENOMIC DNA]</scope>
    <source>
        <strain evidence="2 3">Z28</strain>
    </source>
</reference>
<keyword evidence="3" id="KW-1185">Reference proteome</keyword>
<organism evidence="2 3">
    <name type="scientific">Cellulomonas shaoxiangyii</name>
    <dbReference type="NCBI Taxonomy" id="2566013"/>
    <lineage>
        <taxon>Bacteria</taxon>
        <taxon>Bacillati</taxon>
        <taxon>Actinomycetota</taxon>
        <taxon>Actinomycetes</taxon>
        <taxon>Micrococcales</taxon>
        <taxon>Cellulomonadaceae</taxon>
        <taxon>Cellulomonas</taxon>
    </lineage>
</organism>
<dbReference type="InterPro" id="IPR050461">
    <property type="entry name" value="Nitroreductase_HadB/RutE"/>
</dbReference>
<sequence length="213" mass="23028">MTSTDLADDLAALAPDLRGIDAQVADRLFRDARTVGRFLDRDVPDALVREVHDVVRWGPTALNTVPLRLLLVRSPQGRARLATHMSEGNRERVLAAPLTVVVAADADFHQHMSRLTPHAAHLADVFAADPQGRERAARDNTWLQAGYLVVGLRAAGLGVGPMGGFDPAGIDDDLLAGTGWRSLLVLNVGWPDGPGTHHARAPRLEWDEVARTV</sequence>
<dbReference type="AlphaFoldDB" id="A0A4V1CMH4"/>
<dbReference type="InterPro" id="IPR029479">
    <property type="entry name" value="Nitroreductase"/>
</dbReference>
<dbReference type="EMBL" id="CP039291">
    <property type="protein sequence ID" value="QCB92955.1"/>
    <property type="molecule type" value="Genomic_DNA"/>
</dbReference>
<dbReference type="Pfam" id="PF00881">
    <property type="entry name" value="Nitroreductase"/>
    <property type="match status" value="1"/>
</dbReference>
<evidence type="ECO:0000313" key="3">
    <source>
        <dbReference type="Proteomes" id="UP000296469"/>
    </source>
</evidence>
<proteinExistence type="predicted"/>
<dbReference type="PANTHER" id="PTHR43543:SF1">
    <property type="entry name" value="MALONIC SEMIALDEHYDE REDUCTASE RUTE-RELATED"/>
    <property type="match status" value="1"/>
</dbReference>
<evidence type="ECO:0000313" key="2">
    <source>
        <dbReference type="EMBL" id="QCB92955.1"/>
    </source>
</evidence>
<keyword evidence="2" id="KW-0560">Oxidoreductase</keyword>
<feature type="domain" description="Nitroreductase" evidence="1">
    <location>
        <begin position="33"/>
        <end position="190"/>
    </location>
</feature>
<dbReference type="PANTHER" id="PTHR43543">
    <property type="entry name" value="MALONIC SEMIALDEHYDE REDUCTASE RUTE-RELATED"/>
    <property type="match status" value="1"/>
</dbReference>
<dbReference type="EC" id="1.1.1.298" evidence="2"/>
<dbReference type="InterPro" id="IPR000415">
    <property type="entry name" value="Nitroreductase-like"/>
</dbReference>
<dbReference type="SUPFAM" id="SSF55469">
    <property type="entry name" value="FMN-dependent nitroreductase-like"/>
    <property type="match status" value="1"/>
</dbReference>
<dbReference type="KEGG" id="celz:E5225_04670"/>
<dbReference type="Gene3D" id="3.40.109.10">
    <property type="entry name" value="NADH Oxidase"/>
    <property type="match status" value="1"/>
</dbReference>
<dbReference type="OrthoDB" id="9784375at2"/>
<dbReference type="NCBIfam" id="NF003768">
    <property type="entry name" value="PRK05365.1"/>
    <property type="match status" value="1"/>
</dbReference>